<name>A0ABT1JGH2_ACTCY</name>
<comment type="caution">
    <text evidence="1">The sequence shown here is derived from an EMBL/GenBank/DDBJ whole genome shotgun (WGS) entry which is preliminary data.</text>
</comment>
<dbReference type="Proteomes" id="UP000791080">
    <property type="component" value="Unassembled WGS sequence"/>
</dbReference>
<organism evidence="1 2">
    <name type="scientific">Actinoalloteichus caeruleus DSM 43889</name>
    <dbReference type="NCBI Taxonomy" id="1120930"/>
    <lineage>
        <taxon>Bacteria</taxon>
        <taxon>Bacillati</taxon>
        <taxon>Actinomycetota</taxon>
        <taxon>Actinomycetes</taxon>
        <taxon>Pseudonocardiales</taxon>
        <taxon>Pseudonocardiaceae</taxon>
        <taxon>Actinoalloteichus</taxon>
        <taxon>Actinoalloteichus cyanogriseus</taxon>
    </lineage>
</organism>
<protein>
    <recommendedName>
        <fullName evidence="3">DUF4034 domain-containing protein</fullName>
    </recommendedName>
</protein>
<proteinExistence type="predicted"/>
<evidence type="ECO:0008006" key="3">
    <source>
        <dbReference type="Google" id="ProtNLM"/>
    </source>
</evidence>
<accession>A0ABT1JGH2</accession>
<evidence type="ECO:0000313" key="2">
    <source>
        <dbReference type="Proteomes" id="UP000791080"/>
    </source>
</evidence>
<evidence type="ECO:0000313" key="1">
    <source>
        <dbReference type="EMBL" id="MCP2331595.1"/>
    </source>
</evidence>
<reference evidence="1 2" key="1">
    <citation type="submission" date="2022-06" db="EMBL/GenBank/DDBJ databases">
        <title>Genomic Encyclopedia of Type Strains, Phase I: the one thousand microbial genomes (KMG-I) project.</title>
        <authorList>
            <person name="Kyrpides N."/>
        </authorList>
    </citation>
    <scope>NUCLEOTIDE SEQUENCE [LARGE SCALE GENOMIC DNA]</scope>
    <source>
        <strain evidence="1 2">DSM 43889</strain>
    </source>
</reference>
<gene>
    <name evidence="1" type="ORF">G443_001865</name>
</gene>
<keyword evidence="2" id="KW-1185">Reference proteome</keyword>
<sequence>MVLGHPYDDTVLDAAVETGSLVAARTVLEECRDDHETRALRTDVLGRAFIGRADEIAEAASATGDPELWLLAGSVYRHEAWTVRGDGVAEDVGHDRYQIFFATLRKAVAPLHEAAAQLPEDPCPWMVLVCVGQGLQVDREQQDEVWSETVLRSPTLYPAHWYRVQALAAKWGGSHEASLRFARETVARAPAGHPLTAVLPLAHFEVYLHNLEETFRARRRVEYFRIHTRYFEDNAGELVDASDKWSRDPVPHPRAREAHNLFAAALSQAGDLPRTRRHLLGMEDRLHPVPWAYLGDPEQEYRRTASRYLLT</sequence>
<dbReference type="EMBL" id="AUBJ02000001">
    <property type="protein sequence ID" value="MCP2331595.1"/>
    <property type="molecule type" value="Genomic_DNA"/>
</dbReference>